<feature type="transmembrane region" description="Helical" evidence="1">
    <location>
        <begin position="578"/>
        <end position="601"/>
    </location>
</feature>
<feature type="transmembrane region" description="Helical" evidence="1">
    <location>
        <begin position="247"/>
        <end position="269"/>
    </location>
</feature>
<accession>A0AAQ3L720</accession>
<dbReference type="Proteomes" id="UP001304300">
    <property type="component" value="Chromosome"/>
</dbReference>
<evidence type="ECO:0000313" key="2">
    <source>
        <dbReference type="EMBL" id="WOO40739.1"/>
    </source>
</evidence>
<evidence type="ECO:0000256" key="1">
    <source>
        <dbReference type="SAM" id="Phobius"/>
    </source>
</evidence>
<sequence>MAEIEQRRGDAVRLGFTGAVRLLVPYFQEKFVEQLKTIWFIIFYLLVFQLFVLQMPIVYAAMIAVGIFLVAVGLMFFMEGLRLGLMPLGEIIGAILPRNANMPIILGFAFLLGLGATFAEPAIAVLRAAGAGVSPQQAPLLYSLLNDFANQLVFCVGAGVGIAVLLGVLRFFHGWSLKILLYPLLGILVVLTVWAANEPMLKPVIGLAWDCGAVTTGPVTVPLVIALGIGVCRIVGGEDSGNAGFGIVTLASLFPIIAVLLLAFGHFFADDYWGGENYSGDVPVAVDYGTNIEALGLAHAAEELSDDHAAGQLPGGISEGEYHDYLMTGELPEDVRIRYVGGQVEWEEGRILHRDASVVFEKIRDPSIWAKDVDDWDPESNFFDEARGAVFAALQAIIPLCAFLFFTLIVVLREKLRRLDEMVIGIVFALVGMFLFGLGIEMGLTPLGTQLGSNIPSSFAAIKPFGMDGLVGPIISEGFGGKFLVMTFAFFLGYGATLAEPALNALGDTVQKITAGAFRKNLLMQSVALGVALGIAAGTLKMIYGVPLHWMIIPAYLLLIVLTMISSEEFVNFAWDSAGVTTGPITVPLVLSMGLGIGANIPGVIDGFGILAMASVGPILTVLTVGLIVRRTSEMSPKGEQA</sequence>
<feature type="transmembrane region" description="Helical" evidence="1">
    <location>
        <begin position="423"/>
        <end position="444"/>
    </location>
</feature>
<feature type="transmembrane region" description="Helical" evidence="1">
    <location>
        <begin position="607"/>
        <end position="629"/>
    </location>
</feature>
<feature type="transmembrane region" description="Helical" evidence="1">
    <location>
        <begin position="104"/>
        <end position="128"/>
    </location>
</feature>
<dbReference type="InterPro" id="IPR011435">
    <property type="entry name" value="UmpAB"/>
</dbReference>
<gene>
    <name evidence="2" type="ORF">RZN69_19120</name>
</gene>
<name>A0AAQ3L720_9BACT</name>
<feature type="transmembrane region" description="Helical" evidence="1">
    <location>
        <begin position="550"/>
        <end position="566"/>
    </location>
</feature>
<keyword evidence="1" id="KW-0812">Transmembrane</keyword>
<feature type="transmembrane region" description="Helical" evidence="1">
    <location>
        <begin position="148"/>
        <end position="172"/>
    </location>
</feature>
<dbReference type="EMBL" id="CP136920">
    <property type="protein sequence ID" value="WOO40739.1"/>
    <property type="molecule type" value="Genomic_DNA"/>
</dbReference>
<organism evidence="2 3">
    <name type="scientific">Rubellicoccus peritrichatus</name>
    <dbReference type="NCBI Taxonomy" id="3080537"/>
    <lineage>
        <taxon>Bacteria</taxon>
        <taxon>Pseudomonadati</taxon>
        <taxon>Verrucomicrobiota</taxon>
        <taxon>Opitutia</taxon>
        <taxon>Puniceicoccales</taxon>
        <taxon>Cerasicoccaceae</taxon>
        <taxon>Rubellicoccus</taxon>
    </lineage>
</organism>
<keyword evidence="1" id="KW-0472">Membrane</keyword>
<reference evidence="2 3" key="1">
    <citation type="submission" date="2023-10" db="EMBL/GenBank/DDBJ databases">
        <title>Rubellicoccus peritrichatus gen. nov., sp. nov., isolated from an algae of coral reef tank.</title>
        <authorList>
            <person name="Luo J."/>
        </authorList>
    </citation>
    <scope>NUCLEOTIDE SEQUENCE [LARGE SCALE GENOMIC DNA]</scope>
    <source>
        <strain evidence="2 3">CR14</strain>
    </source>
</reference>
<feature type="transmembrane region" description="Helical" evidence="1">
    <location>
        <begin position="179"/>
        <end position="196"/>
    </location>
</feature>
<feature type="transmembrane region" description="Helical" evidence="1">
    <location>
        <begin position="59"/>
        <end position="78"/>
    </location>
</feature>
<protein>
    <submittedName>
        <fullName evidence="2">DUF1538 domain-containing protein</fullName>
    </submittedName>
</protein>
<dbReference type="AlphaFoldDB" id="A0AAQ3L720"/>
<dbReference type="KEGG" id="puo:RZN69_19120"/>
<feature type="transmembrane region" description="Helical" evidence="1">
    <location>
        <begin position="37"/>
        <end position="53"/>
    </location>
</feature>
<dbReference type="Pfam" id="PF07556">
    <property type="entry name" value="DUF1538"/>
    <property type="match status" value="2"/>
</dbReference>
<feature type="transmembrane region" description="Helical" evidence="1">
    <location>
        <begin position="389"/>
        <end position="411"/>
    </location>
</feature>
<feature type="transmembrane region" description="Helical" evidence="1">
    <location>
        <begin position="483"/>
        <end position="503"/>
    </location>
</feature>
<evidence type="ECO:0000313" key="3">
    <source>
        <dbReference type="Proteomes" id="UP001304300"/>
    </source>
</evidence>
<proteinExistence type="predicted"/>
<keyword evidence="3" id="KW-1185">Reference proteome</keyword>
<keyword evidence="1" id="KW-1133">Transmembrane helix</keyword>
<feature type="transmembrane region" description="Helical" evidence="1">
    <location>
        <begin position="216"/>
        <end position="235"/>
    </location>
</feature>
<dbReference type="RefSeq" id="WP_317832916.1">
    <property type="nucleotide sequence ID" value="NZ_CP136920.1"/>
</dbReference>
<feature type="transmembrane region" description="Helical" evidence="1">
    <location>
        <begin position="523"/>
        <end position="544"/>
    </location>
</feature>